<dbReference type="OrthoDB" id="19209at2759"/>
<comment type="subcellular location">
    <subcellularLocation>
        <location evidence="1 8">Cytoplasm</location>
    </subcellularLocation>
</comment>
<evidence type="ECO:0000313" key="10">
    <source>
        <dbReference type="EMBL" id="BAM19841.1"/>
    </source>
</evidence>
<dbReference type="Gene3D" id="3.30.720.10">
    <property type="entry name" value="Signal recognition particle alu RNA binding heterodimer, srp9/1"/>
    <property type="match status" value="1"/>
</dbReference>
<dbReference type="GO" id="GO:0006614">
    <property type="term" value="P:SRP-dependent cotranslational protein targeting to membrane"/>
    <property type="evidence" value="ECO:0007669"/>
    <property type="project" value="UniProtKB-UniRule"/>
</dbReference>
<evidence type="ECO:0000256" key="2">
    <source>
        <dbReference type="ARBA" id="ARBA00010349"/>
    </source>
</evidence>
<comment type="similarity">
    <text evidence="2 8">Belongs to the SRP14 family.</text>
</comment>
<feature type="region of interest" description="Disordered" evidence="9">
    <location>
        <begin position="38"/>
        <end position="59"/>
    </location>
</feature>
<dbReference type="SUPFAM" id="SSF54762">
    <property type="entry name" value="Signal recognition particle alu RNA binding heterodimer, SRP9/14"/>
    <property type="match status" value="1"/>
</dbReference>
<dbReference type="RefSeq" id="NP_001298967.1">
    <property type="nucleotide sequence ID" value="NM_001312038.1"/>
</dbReference>
<evidence type="ECO:0000256" key="8">
    <source>
        <dbReference type="RuleBase" id="RU368100"/>
    </source>
</evidence>
<dbReference type="GO" id="GO:0030942">
    <property type="term" value="F:endoplasmic reticulum signal peptide binding"/>
    <property type="evidence" value="ECO:0007669"/>
    <property type="project" value="UniProtKB-UniRule"/>
</dbReference>
<keyword evidence="6 8" id="KW-0733">Signal recognition particle</keyword>
<sequence length="115" mass="12906">MFATTLTIMVLLTNDEFLTELTKLFQKARVSGSVTMTMKRYDGRTKPHPRDGTPAVPNPKYKCLIRAQSSSKKISTVIDQEDVEKFSTAYTNLLKTSVNGLKRLKKPKKKAIAAQ</sequence>
<keyword evidence="7 8" id="KW-0687">Ribonucleoprotein</keyword>
<accession>I4DPK1</accession>
<evidence type="ECO:0000256" key="1">
    <source>
        <dbReference type="ARBA" id="ARBA00004496"/>
    </source>
</evidence>
<evidence type="ECO:0000256" key="7">
    <source>
        <dbReference type="ARBA" id="ARBA00023274"/>
    </source>
</evidence>
<keyword evidence="4 8" id="KW-0963">Cytoplasm</keyword>
<evidence type="ECO:0000256" key="4">
    <source>
        <dbReference type="ARBA" id="ARBA00022490"/>
    </source>
</evidence>
<organism evidence="10">
    <name type="scientific">Papilio xuthus</name>
    <name type="common">Asian swallowtail butterfly</name>
    <dbReference type="NCBI Taxonomy" id="66420"/>
    <lineage>
        <taxon>Eukaryota</taxon>
        <taxon>Metazoa</taxon>
        <taxon>Ecdysozoa</taxon>
        <taxon>Arthropoda</taxon>
        <taxon>Hexapoda</taxon>
        <taxon>Insecta</taxon>
        <taxon>Pterygota</taxon>
        <taxon>Neoptera</taxon>
        <taxon>Endopterygota</taxon>
        <taxon>Lepidoptera</taxon>
        <taxon>Glossata</taxon>
        <taxon>Ditrysia</taxon>
        <taxon>Papilionoidea</taxon>
        <taxon>Papilionidae</taxon>
        <taxon>Papilioninae</taxon>
        <taxon>Papilio</taxon>
    </lineage>
</organism>
<comment type="function">
    <text evidence="8">Component of the signal recognition particle (SRP) complex, a ribonucleoprotein complex that mediates the cotranslational targeting of secretory and membrane proteins to the endoplasmic reticulum (ER). SRP9 together with SRP14 and the Alu portion of the SRP RNA, constitutes the elongation arrest domain of SRP. The complex of SRP9 and SRP14 is required for SRP RNA binding.</text>
</comment>
<dbReference type="CTD" id="6727"/>
<dbReference type="EMBL" id="AK403645">
    <property type="protein sequence ID" value="BAM19841.1"/>
    <property type="molecule type" value="mRNA"/>
</dbReference>
<keyword evidence="5 8" id="KW-0694">RNA-binding</keyword>
<dbReference type="GO" id="GO:0008312">
    <property type="term" value="F:7S RNA binding"/>
    <property type="evidence" value="ECO:0007669"/>
    <property type="project" value="UniProtKB-UniRule"/>
</dbReference>
<comment type="subunit">
    <text evidence="8">Heterodimer with SRP9; binds RNA as heterodimer. Component of a signal recognition particle (SRP) complex that consists of a 7SL RNA molecule of 300 nucleotides and six protein subunits: SRP72, SRP68, SRP54, SRP19, SRP14 and SRP9.</text>
</comment>
<evidence type="ECO:0000256" key="6">
    <source>
        <dbReference type="ARBA" id="ARBA00023135"/>
    </source>
</evidence>
<dbReference type="AlphaFoldDB" id="I4DPK1"/>
<dbReference type="InterPro" id="IPR003210">
    <property type="entry name" value="Signal_recog_particle_SRP14"/>
</dbReference>
<evidence type="ECO:0000256" key="3">
    <source>
        <dbReference type="ARBA" id="ARBA00017926"/>
    </source>
</evidence>
<dbReference type="InterPro" id="IPR009018">
    <property type="entry name" value="Signal_recog_particle_SRP9/14"/>
</dbReference>
<evidence type="ECO:0000256" key="5">
    <source>
        <dbReference type="ARBA" id="ARBA00022884"/>
    </source>
</evidence>
<evidence type="ECO:0000256" key="9">
    <source>
        <dbReference type="SAM" id="MobiDB-lite"/>
    </source>
</evidence>
<dbReference type="FunFam" id="3.30.720.10:FF:000003">
    <property type="entry name" value="Signal recognition particle 14"/>
    <property type="match status" value="1"/>
</dbReference>
<protein>
    <recommendedName>
        <fullName evidence="3 8">Signal recognition particle 14 kDa protein</fullName>
        <shortName evidence="8">SRP14</shortName>
    </recommendedName>
</protein>
<name>I4DPK1_PAPXU</name>
<dbReference type="GO" id="GO:0005786">
    <property type="term" value="C:signal recognition particle, endoplasmic reticulum targeting"/>
    <property type="evidence" value="ECO:0007669"/>
    <property type="project" value="UniProtKB-UniRule"/>
</dbReference>
<dbReference type="GeneID" id="106120000"/>
<feature type="compositionally biased region" description="Basic and acidic residues" evidence="9">
    <location>
        <begin position="39"/>
        <end position="51"/>
    </location>
</feature>
<proteinExistence type="evidence at transcript level"/>
<dbReference type="Pfam" id="PF02290">
    <property type="entry name" value="SRP14"/>
    <property type="match status" value="1"/>
</dbReference>
<dbReference type="PANTHER" id="PTHR12013">
    <property type="entry name" value="SIGNAL RECOGNITION PARTICLE 14 KD PROTEIN"/>
    <property type="match status" value="1"/>
</dbReference>
<reference evidence="10" key="1">
    <citation type="journal article" date="2012" name="BMC Biol.">
        <title>Comprehensive microarray-based analysis for stage-specific larval camouflage pattern-associated genes in the swallowtail butterfly, Papilio xuthus.</title>
        <authorList>
            <person name="Futahashi R."/>
            <person name="Shirataki H."/>
            <person name="Narita T."/>
            <person name="Mita K."/>
            <person name="Fujiwara H."/>
        </authorList>
    </citation>
    <scope>NUCLEOTIDE SEQUENCE</scope>
    <source>
        <tissue evidence="10">Epidermis</tissue>
    </source>
</reference>